<gene>
    <name evidence="3" type="ORF">CTB96_07755</name>
</gene>
<feature type="domain" description="N-acetyltransferase" evidence="1">
    <location>
        <begin position="1"/>
        <end position="100"/>
    </location>
</feature>
<dbReference type="SUPFAM" id="SSF55729">
    <property type="entry name" value="Acyl-CoA N-acyltransferases (Nat)"/>
    <property type="match status" value="1"/>
</dbReference>
<proteinExistence type="predicted"/>
<dbReference type="PANTHER" id="PTHR31435:SF10">
    <property type="entry name" value="BSR4717 PROTEIN"/>
    <property type="match status" value="1"/>
</dbReference>
<dbReference type="PROSITE" id="PS51729">
    <property type="entry name" value="GNAT_YJDJ"/>
    <property type="match status" value="1"/>
</dbReference>
<dbReference type="InterPro" id="IPR000182">
    <property type="entry name" value="GNAT_dom"/>
</dbReference>
<dbReference type="PROSITE" id="PS51186">
    <property type="entry name" value="GNAT"/>
    <property type="match status" value="1"/>
</dbReference>
<dbReference type="EMBL" id="QHLY01000008">
    <property type="protein sequence ID" value="PXA70332.1"/>
    <property type="molecule type" value="Genomic_DNA"/>
</dbReference>
<evidence type="ECO:0000259" key="2">
    <source>
        <dbReference type="PROSITE" id="PS51729"/>
    </source>
</evidence>
<dbReference type="AlphaFoldDB" id="A0A317ZT14"/>
<dbReference type="CDD" id="cd04301">
    <property type="entry name" value="NAT_SF"/>
    <property type="match status" value="1"/>
</dbReference>
<protein>
    <submittedName>
        <fullName evidence="3">GNAT family N-acetyltransferase</fullName>
    </submittedName>
</protein>
<dbReference type="Pfam" id="PF14542">
    <property type="entry name" value="Acetyltransf_CG"/>
    <property type="match status" value="1"/>
</dbReference>
<name>A0A317ZT14_9MICO</name>
<organism evidence="3 4">
    <name type="scientific">Cryobacterium arcticum</name>
    <dbReference type="NCBI Taxonomy" id="670052"/>
    <lineage>
        <taxon>Bacteria</taxon>
        <taxon>Bacillati</taxon>
        <taxon>Actinomycetota</taxon>
        <taxon>Actinomycetes</taxon>
        <taxon>Micrococcales</taxon>
        <taxon>Microbacteriaceae</taxon>
        <taxon>Cryobacterium</taxon>
    </lineage>
</organism>
<sequence>MSAETTAHVEHEPDLSRYTLWQDGEPVGLADYRVVGQEMQFTHTEVNPAKRDHGLASILVEQALDDVRTRTNLTVVAACPFVAEWINTHAEYQDLLSRGR</sequence>
<dbReference type="Gene3D" id="3.40.630.30">
    <property type="match status" value="1"/>
</dbReference>
<dbReference type="InterPro" id="IPR031165">
    <property type="entry name" value="GNAT_YJDJ"/>
</dbReference>
<reference evidence="3 4" key="1">
    <citation type="submission" date="2018-05" db="EMBL/GenBank/DDBJ databases">
        <title>Genetic diversity of glacier-inhabiting Cryobacterium bacteria in China and description of Cryobacterium mengkeensis sp. nov. and Arthrobacter glacialis sp. nov.</title>
        <authorList>
            <person name="Liu Q."/>
            <person name="Xin Y.-H."/>
        </authorList>
    </citation>
    <scope>NUCLEOTIDE SEQUENCE [LARGE SCALE GENOMIC DNA]</scope>
    <source>
        <strain evidence="3 4">SK-1</strain>
    </source>
</reference>
<evidence type="ECO:0000259" key="1">
    <source>
        <dbReference type="PROSITE" id="PS51186"/>
    </source>
</evidence>
<feature type="domain" description="N-acetyltransferase" evidence="2">
    <location>
        <begin position="10"/>
        <end position="97"/>
    </location>
</feature>
<evidence type="ECO:0000313" key="4">
    <source>
        <dbReference type="Proteomes" id="UP000246722"/>
    </source>
</evidence>
<keyword evidence="3" id="KW-0808">Transferase</keyword>
<evidence type="ECO:0000313" key="3">
    <source>
        <dbReference type="EMBL" id="PXA70332.1"/>
    </source>
</evidence>
<dbReference type="Proteomes" id="UP000246722">
    <property type="component" value="Unassembled WGS sequence"/>
</dbReference>
<comment type="caution">
    <text evidence="3">The sequence shown here is derived from an EMBL/GenBank/DDBJ whole genome shotgun (WGS) entry which is preliminary data.</text>
</comment>
<dbReference type="GO" id="GO:0016747">
    <property type="term" value="F:acyltransferase activity, transferring groups other than amino-acyl groups"/>
    <property type="evidence" value="ECO:0007669"/>
    <property type="project" value="InterPro"/>
</dbReference>
<keyword evidence="4" id="KW-1185">Reference proteome</keyword>
<dbReference type="OrthoDB" id="5405911at2"/>
<accession>A0A317ZT14</accession>
<dbReference type="InterPro" id="IPR045057">
    <property type="entry name" value="Gcn5-rel_NAT"/>
</dbReference>
<dbReference type="InterPro" id="IPR016181">
    <property type="entry name" value="Acyl_CoA_acyltransferase"/>
</dbReference>
<dbReference type="PANTHER" id="PTHR31435">
    <property type="entry name" value="PROTEIN NATD1"/>
    <property type="match status" value="1"/>
</dbReference>